<organism evidence="1 2">
    <name type="scientific">Entotheonella factor</name>
    <dbReference type="NCBI Taxonomy" id="1429438"/>
    <lineage>
        <taxon>Bacteria</taxon>
        <taxon>Pseudomonadati</taxon>
        <taxon>Nitrospinota/Tectimicrobiota group</taxon>
        <taxon>Candidatus Tectimicrobiota</taxon>
        <taxon>Candidatus Entotheonellia</taxon>
        <taxon>Candidatus Entotheonellales</taxon>
        <taxon>Candidatus Entotheonellaceae</taxon>
        <taxon>Candidatus Entotheonella</taxon>
    </lineage>
</organism>
<dbReference type="Proteomes" id="UP000019141">
    <property type="component" value="Unassembled WGS sequence"/>
</dbReference>
<dbReference type="AlphaFoldDB" id="W4M121"/>
<gene>
    <name evidence="1" type="ORF">ETSY1_46510</name>
</gene>
<sequence length="228" mass="25605">MLIVREQIGELIRRPVRADASAHGVLTVTGIFGSPLPGTCADADDLGAVVDPQGQVDELISSLFAHTRYLLTLKGRPPFNLAGLETYERLNHLVQLSLKWLSHRLEPRLVKFYQGLKVALAPFAQTYAELQLGAVWLRDLADILAPCETFGRSAKQVAEHLSGYLDVLYQQRELPPLLHEFSGHLDTVSQSYWPGLFHCYEVEGLARTNNDLESHFRDLQHGLYTEFV</sequence>
<dbReference type="HOGENOM" id="CLU_1212991_0_0_7"/>
<name>W4M121_ENTF1</name>
<comment type="caution">
    <text evidence="1">The sequence shown here is derived from an EMBL/GenBank/DDBJ whole genome shotgun (WGS) entry which is preliminary data.</text>
</comment>
<reference evidence="1 2" key="1">
    <citation type="journal article" date="2014" name="Nature">
        <title>An environmental bacterial taxon with a large and distinct metabolic repertoire.</title>
        <authorList>
            <person name="Wilson M.C."/>
            <person name="Mori T."/>
            <person name="Ruckert C."/>
            <person name="Uria A.R."/>
            <person name="Helf M.J."/>
            <person name="Takada K."/>
            <person name="Gernert C."/>
            <person name="Steffens U.A."/>
            <person name="Heycke N."/>
            <person name="Schmitt S."/>
            <person name="Rinke C."/>
            <person name="Helfrich E.J."/>
            <person name="Brachmann A.O."/>
            <person name="Gurgui C."/>
            <person name="Wakimoto T."/>
            <person name="Kracht M."/>
            <person name="Crusemann M."/>
            <person name="Hentschel U."/>
            <person name="Abe I."/>
            <person name="Matsunaga S."/>
            <person name="Kalinowski J."/>
            <person name="Takeyama H."/>
            <person name="Piel J."/>
        </authorList>
    </citation>
    <scope>NUCLEOTIDE SEQUENCE [LARGE SCALE GENOMIC DNA]</scope>
    <source>
        <strain evidence="2">TSY1</strain>
        <plasmid evidence="1">pTSY</plasmid>
    </source>
</reference>
<accession>W4M121</accession>
<keyword evidence="1" id="KW-0614">Plasmid</keyword>
<protein>
    <submittedName>
        <fullName evidence="1">Uncharacterized protein</fullName>
    </submittedName>
</protein>
<evidence type="ECO:0000313" key="1">
    <source>
        <dbReference type="EMBL" id="ETX03676.1"/>
    </source>
</evidence>
<keyword evidence="2" id="KW-1185">Reference proteome</keyword>
<evidence type="ECO:0000313" key="2">
    <source>
        <dbReference type="Proteomes" id="UP000019141"/>
    </source>
</evidence>
<geneLocation type="plasmid" evidence="1">
    <name>pTSY</name>
</geneLocation>
<dbReference type="EMBL" id="AZHW01000015">
    <property type="protein sequence ID" value="ETX03676.1"/>
    <property type="molecule type" value="Genomic_DNA"/>
</dbReference>
<proteinExistence type="predicted"/>